<dbReference type="KEGG" id="sli:Slin_3245"/>
<dbReference type="Gene3D" id="2.60.34.30">
    <property type="entry name" value="Competence, DNA-entry nuclease inhibitor, ComJ"/>
    <property type="match status" value="1"/>
</dbReference>
<keyword evidence="2" id="KW-1185">Reference proteome</keyword>
<sequence length="166" mass="18893">MITKSEIRLELFADYFQFYIQDEQVEGNLGDSWTQEAVDRLLAITKGTIGVGTARNMDVPVTIKIYDQEPSFLSDEEGIIDLINETDLEIHSGKIVVSGCTDYFPDATRIETVKGLYRTRIYYGNLDKLSENGLDGEDFYEVHLWQSESPQKTVVIKDNRSKILQG</sequence>
<organism evidence="1 2">
    <name type="scientific">Spirosoma linguale (strain ATCC 33905 / DSM 74 / LMG 10896 / Claus 1)</name>
    <dbReference type="NCBI Taxonomy" id="504472"/>
    <lineage>
        <taxon>Bacteria</taxon>
        <taxon>Pseudomonadati</taxon>
        <taxon>Bacteroidota</taxon>
        <taxon>Cytophagia</taxon>
        <taxon>Cytophagales</taxon>
        <taxon>Cytophagaceae</taxon>
        <taxon>Spirosoma</taxon>
    </lineage>
</organism>
<dbReference type="RefSeq" id="WP_012927780.1">
    <property type="nucleotide sequence ID" value="NC_013730.1"/>
</dbReference>
<dbReference type="AlphaFoldDB" id="D2QN67"/>
<reference evidence="1 2" key="1">
    <citation type="journal article" date="2010" name="Stand. Genomic Sci.">
        <title>Complete genome sequence of Spirosoma linguale type strain (1).</title>
        <authorList>
            <person name="Lail K."/>
            <person name="Sikorski J."/>
            <person name="Saunders E."/>
            <person name="Lapidus A."/>
            <person name="Glavina Del Rio T."/>
            <person name="Copeland A."/>
            <person name="Tice H."/>
            <person name="Cheng J.-F."/>
            <person name="Lucas S."/>
            <person name="Nolan M."/>
            <person name="Bruce D."/>
            <person name="Goodwin L."/>
            <person name="Pitluck S."/>
            <person name="Ivanova N."/>
            <person name="Mavromatis K."/>
            <person name="Ovchinnikova G."/>
            <person name="Pati A."/>
            <person name="Chen A."/>
            <person name="Palaniappan K."/>
            <person name="Land M."/>
            <person name="Hauser L."/>
            <person name="Chang Y.-J."/>
            <person name="Jeffries C.D."/>
            <person name="Chain P."/>
            <person name="Brettin T."/>
            <person name="Detter J.C."/>
            <person name="Schuetze A."/>
            <person name="Rohde M."/>
            <person name="Tindall B.J."/>
            <person name="Goeker M."/>
            <person name="Bristow J."/>
            <person name="Eisen J.A."/>
            <person name="Markowitz V."/>
            <person name="Hugenholtz P."/>
            <person name="Kyrpides N.C."/>
            <person name="Klenk H.-P."/>
            <person name="Chen F."/>
        </authorList>
    </citation>
    <scope>NUCLEOTIDE SEQUENCE [LARGE SCALE GENOMIC DNA]</scope>
    <source>
        <strain evidence="2">ATCC 33905 / DSM 74 / LMG 10896 / Claus 1</strain>
    </source>
</reference>
<dbReference type="STRING" id="504472.Slin_3245"/>
<dbReference type="InterPro" id="IPR038691">
    <property type="entry name" value="ComJ_sf"/>
</dbReference>
<proteinExistence type="predicted"/>
<accession>D2QN67</accession>
<dbReference type="HOGENOM" id="CLU_141481_0_0_10"/>
<dbReference type="EMBL" id="CP001769">
    <property type="protein sequence ID" value="ADB39256.1"/>
    <property type="molecule type" value="Genomic_DNA"/>
</dbReference>
<evidence type="ECO:0000313" key="1">
    <source>
        <dbReference type="EMBL" id="ADB39256.1"/>
    </source>
</evidence>
<gene>
    <name evidence="1" type="ordered locus">Slin_3245</name>
</gene>
<dbReference type="Proteomes" id="UP000002028">
    <property type="component" value="Chromosome"/>
</dbReference>
<name>D2QN67_SPILD</name>
<protein>
    <submittedName>
        <fullName evidence="1">Uncharacterized protein</fullName>
    </submittedName>
</protein>
<evidence type="ECO:0000313" key="2">
    <source>
        <dbReference type="Proteomes" id="UP000002028"/>
    </source>
</evidence>
<dbReference type="eggNOG" id="ENOG5030IWB">
    <property type="taxonomic scope" value="Bacteria"/>
</dbReference>